<dbReference type="STRING" id="1353009.A0A1Y2IBK7"/>
<feature type="region of interest" description="Disordered" evidence="1">
    <location>
        <begin position="202"/>
        <end position="251"/>
    </location>
</feature>
<feature type="domain" description="MINDY deubiquitinase" evidence="2">
    <location>
        <begin position="20"/>
        <end position="132"/>
    </location>
</feature>
<accession>A0A1Y2IBK7</accession>
<evidence type="ECO:0000313" key="4">
    <source>
        <dbReference type="Proteomes" id="UP000193067"/>
    </source>
</evidence>
<dbReference type="GO" id="GO:0071944">
    <property type="term" value="C:cell periphery"/>
    <property type="evidence" value="ECO:0007669"/>
    <property type="project" value="TreeGrafter"/>
</dbReference>
<feature type="compositionally biased region" description="Basic and acidic residues" evidence="1">
    <location>
        <begin position="202"/>
        <end position="235"/>
    </location>
</feature>
<dbReference type="InterPro" id="IPR033979">
    <property type="entry name" value="MINDY_domain"/>
</dbReference>
<name>A0A1Y2IBK7_TRAC3</name>
<dbReference type="InterPro" id="IPR007518">
    <property type="entry name" value="MINDY"/>
</dbReference>
<reference evidence="3 4" key="1">
    <citation type="journal article" date="2015" name="Biotechnol. Biofuels">
        <title>Enhanced degradation of softwood versus hardwood by the white-rot fungus Pycnoporus coccineus.</title>
        <authorList>
            <person name="Couturier M."/>
            <person name="Navarro D."/>
            <person name="Chevret D."/>
            <person name="Henrissat B."/>
            <person name="Piumi F."/>
            <person name="Ruiz-Duenas F.J."/>
            <person name="Martinez A.T."/>
            <person name="Grigoriev I.V."/>
            <person name="Riley R."/>
            <person name="Lipzen A."/>
            <person name="Berrin J.G."/>
            <person name="Master E.R."/>
            <person name="Rosso M.N."/>
        </authorList>
    </citation>
    <scope>NUCLEOTIDE SEQUENCE [LARGE SCALE GENOMIC DNA]</scope>
    <source>
        <strain evidence="3 4">BRFM310</strain>
    </source>
</reference>
<dbReference type="GO" id="GO:0071108">
    <property type="term" value="P:protein K48-linked deubiquitination"/>
    <property type="evidence" value="ECO:0007669"/>
    <property type="project" value="TreeGrafter"/>
</dbReference>
<keyword evidence="4" id="KW-1185">Reference proteome</keyword>
<dbReference type="AlphaFoldDB" id="A0A1Y2IBK7"/>
<organism evidence="3 4">
    <name type="scientific">Trametes coccinea (strain BRFM310)</name>
    <name type="common">Pycnoporus coccineus</name>
    <dbReference type="NCBI Taxonomy" id="1353009"/>
    <lineage>
        <taxon>Eukaryota</taxon>
        <taxon>Fungi</taxon>
        <taxon>Dikarya</taxon>
        <taxon>Basidiomycota</taxon>
        <taxon>Agaricomycotina</taxon>
        <taxon>Agaricomycetes</taxon>
        <taxon>Polyporales</taxon>
        <taxon>Polyporaceae</taxon>
        <taxon>Trametes</taxon>
    </lineage>
</organism>
<dbReference type="PANTHER" id="PTHR18063">
    <property type="entry name" value="NF-E2 INDUCIBLE PROTEIN"/>
    <property type="match status" value="1"/>
</dbReference>
<evidence type="ECO:0000313" key="3">
    <source>
        <dbReference type="EMBL" id="OSC98486.1"/>
    </source>
</evidence>
<dbReference type="GO" id="GO:0004843">
    <property type="term" value="F:cysteine-type deubiquitinase activity"/>
    <property type="evidence" value="ECO:0007669"/>
    <property type="project" value="InterPro"/>
</dbReference>
<dbReference type="GO" id="GO:1990380">
    <property type="term" value="F:K48-linked deubiquitinase activity"/>
    <property type="evidence" value="ECO:0007669"/>
    <property type="project" value="InterPro"/>
</dbReference>
<dbReference type="Proteomes" id="UP000193067">
    <property type="component" value="Unassembled WGS sequence"/>
</dbReference>
<dbReference type="OrthoDB" id="10261212at2759"/>
<evidence type="ECO:0000259" key="2">
    <source>
        <dbReference type="Pfam" id="PF04424"/>
    </source>
</evidence>
<gene>
    <name evidence="3" type="ORF">PYCCODRAFT_1447383</name>
</gene>
<dbReference type="Pfam" id="PF04424">
    <property type="entry name" value="MINDY_DUB"/>
    <property type="match status" value="1"/>
</dbReference>
<dbReference type="PANTHER" id="PTHR18063:SF6">
    <property type="entry name" value="UBIQUITIN CARBOXYL-TERMINAL HYDROLASE"/>
    <property type="match status" value="1"/>
</dbReference>
<dbReference type="GO" id="GO:0016807">
    <property type="term" value="F:cysteine-type carboxypeptidase activity"/>
    <property type="evidence" value="ECO:0007669"/>
    <property type="project" value="TreeGrafter"/>
</dbReference>
<proteinExistence type="predicted"/>
<protein>
    <recommendedName>
        <fullName evidence="2">MINDY deubiquitinase domain-containing protein</fullName>
    </recommendedName>
</protein>
<sequence length="251" mass="27835">MGPLFTGPGLFRPAASGADGEIQLFEQAGIKLVHGWLVDPSCPEYEVLSRTQDYDSSVNLLVEADYAIKGNLVVAEDAASQEGSPSRRDTACTLTGSADEQRKVEGVPLTLCRRTALLIRNFIKNSPSQLTALYTLATDQVFLHEPSVVWERLEDFDSGWSTRSSPAGGDYVGHTAESALAALEQQTGALTLADRADEELARELQAEEDERSRENYARRQREREEKDRAERERSQAARRRAVDNATRVYDD</sequence>
<evidence type="ECO:0000256" key="1">
    <source>
        <dbReference type="SAM" id="MobiDB-lite"/>
    </source>
</evidence>
<dbReference type="EMBL" id="KZ084137">
    <property type="protein sequence ID" value="OSC98486.1"/>
    <property type="molecule type" value="Genomic_DNA"/>
</dbReference>
<dbReference type="GO" id="GO:0005829">
    <property type="term" value="C:cytosol"/>
    <property type="evidence" value="ECO:0007669"/>
    <property type="project" value="TreeGrafter"/>
</dbReference>